<dbReference type="EMBL" id="JACGXA010000001">
    <property type="protein sequence ID" value="MBA8804321.1"/>
    <property type="molecule type" value="Genomic_DNA"/>
</dbReference>
<dbReference type="SUPFAM" id="SSF50249">
    <property type="entry name" value="Nucleic acid-binding proteins"/>
    <property type="match status" value="1"/>
</dbReference>
<dbReference type="InterPro" id="IPR011344">
    <property type="entry name" value="ssDNA-bd"/>
</dbReference>
<dbReference type="NCBIfam" id="TIGR00621">
    <property type="entry name" value="ssb"/>
    <property type="match status" value="1"/>
</dbReference>
<dbReference type="InterPro" id="IPR012340">
    <property type="entry name" value="NA-bd_OB-fold"/>
</dbReference>
<keyword evidence="6" id="KW-1185">Reference proteome</keyword>
<name>A0A7W3J0Z6_9ACTN</name>
<protein>
    <recommendedName>
        <fullName evidence="2 3">Single-stranded DNA-binding protein</fullName>
    </recommendedName>
</protein>
<dbReference type="Gene3D" id="2.40.50.140">
    <property type="entry name" value="Nucleic acid-binding proteins"/>
    <property type="match status" value="1"/>
</dbReference>
<evidence type="ECO:0000256" key="3">
    <source>
        <dbReference type="RuleBase" id="RU000524"/>
    </source>
</evidence>
<accession>A0A7W3J0Z6</accession>
<dbReference type="RefSeq" id="WP_182539779.1">
    <property type="nucleotide sequence ID" value="NZ_JACGXA010000001.1"/>
</dbReference>
<sequence length="150" mass="16251">MNESQITVQGWLGADVRTRQAGDAVVASFRLACTPRRLNRATGEWGDATTQWFTVNAWRALGEHCAASLRRGDPVVVHGRLNASTWVSSAGVEMTSFEIDAIAVGHDLNRGTTHFTKVHAPRPQATEETTTAVAEPPPFATPERDEEVAA</sequence>
<reference evidence="5 6" key="1">
    <citation type="submission" date="2020-07" db="EMBL/GenBank/DDBJ databases">
        <title>Sequencing the genomes of 1000 actinobacteria strains.</title>
        <authorList>
            <person name="Klenk H.-P."/>
        </authorList>
    </citation>
    <scope>NUCLEOTIDE SEQUENCE [LARGE SCALE GENOMIC DNA]</scope>
    <source>
        <strain evidence="5 6">DSM 21349</strain>
    </source>
</reference>
<evidence type="ECO:0000313" key="6">
    <source>
        <dbReference type="Proteomes" id="UP000580910"/>
    </source>
</evidence>
<organism evidence="5 6">
    <name type="scientific">Nocardioides ginsengisegetis</name>
    <dbReference type="NCBI Taxonomy" id="661491"/>
    <lineage>
        <taxon>Bacteria</taxon>
        <taxon>Bacillati</taxon>
        <taxon>Actinomycetota</taxon>
        <taxon>Actinomycetes</taxon>
        <taxon>Propionibacteriales</taxon>
        <taxon>Nocardioidaceae</taxon>
        <taxon>Nocardioides</taxon>
    </lineage>
</organism>
<evidence type="ECO:0000256" key="1">
    <source>
        <dbReference type="ARBA" id="ARBA00023125"/>
    </source>
</evidence>
<dbReference type="InterPro" id="IPR000424">
    <property type="entry name" value="Primosome_PriB/ssb"/>
</dbReference>
<dbReference type="GO" id="GO:0003697">
    <property type="term" value="F:single-stranded DNA binding"/>
    <property type="evidence" value="ECO:0007669"/>
    <property type="project" value="InterPro"/>
</dbReference>
<dbReference type="Pfam" id="PF00436">
    <property type="entry name" value="SSB"/>
    <property type="match status" value="1"/>
</dbReference>
<gene>
    <name evidence="5" type="ORF">FB382_002612</name>
</gene>
<dbReference type="Proteomes" id="UP000580910">
    <property type="component" value="Unassembled WGS sequence"/>
</dbReference>
<dbReference type="GO" id="GO:0006260">
    <property type="term" value="P:DNA replication"/>
    <property type="evidence" value="ECO:0007669"/>
    <property type="project" value="InterPro"/>
</dbReference>
<comment type="caution">
    <text evidence="5">The sequence shown here is derived from an EMBL/GenBank/DDBJ whole genome shotgun (WGS) entry which is preliminary data.</text>
</comment>
<evidence type="ECO:0000256" key="4">
    <source>
        <dbReference type="SAM" id="MobiDB-lite"/>
    </source>
</evidence>
<evidence type="ECO:0000313" key="5">
    <source>
        <dbReference type="EMBL" id="MBA8804321.1"/>
    </source>
</evidence>
<dbReference type="PROSITE" id="PS50935">
    <property type="entry name" value="SSB"/>
    <property type="match status" value="1"/>
</dbReference>
<evidence type="ECO:0000256" key="2">
    <source>
        <dbReference type="PIRNR" id="PIRNR002070"/>
    </source>
</evidence>
<proteinExistence type="predicted"/>
<dbReference type="CDD" id="cd04496">
    <property type="entry name" value="SSB_OBF"/>
    <property type="match status" value="1"/>
</dbReference>
<dbReference type="AlphaFoldDB" id="A0A7W3J0Z6"/>
<feature type="region of interest" description="Disordered" evidence="4">
    <location>
        <begin position="119"/>
        <end position="150"/>
    </location>
</feature>
<dbReference type="PIRSF" id="PIRSF002070">
    <property type="entry name" value="SSB"/>
    <property type="match status" value="1"/>
</dbReference>
<keyword evidence="1 2" id="KW-0238">DNA-binding</keyword>